<evidence type="ECO:0000256" key="2">
    <source>
        <dbReference type="ARBA" id="ARBA00022603"/>
    </source>
</evidence>
<dbReference type="PANTHER" id="PTHR43667">
    <property type="entry name" value="CYCLOPROPANE-FATTY-ACYL-PHOSPHOLIPID SYNTHASE"/>
    <property type="match status" value="1"/>
</dbReference>
<keyword evidence="5" id="KW-0443">Lipid metabolism</keyword>
<evidence type="ECO:0000256" key="3">
    <source>
        <dbReference type="ARBA" id="ARBA00022679"/>
    </source>
</evidence>
<dbReference type="PIRSF" id="PIRSF003085">
    <property type="entry name" value="CMAS"/>
    <property type="match status" value="1"/>
</dbReference>
<dbReference type="CDD" id="cd02440">
    <property type="entry name" value="AdoMet_MTases"/>
    <property type="match status" value="1"/>
</dbReference>
<protein>
    <submittedName>
        <fullName evidence="7">Cyclopropane-fatty-acyl-phospholipid synthase family protein</fullName>
        <ecNumber evidence="7">2.1.1.-</ecNumber>
    </submittedName>
</protein>
<dbReference type="EMBL" id="JAUJFI010000049">
    <property type="protein sequence ID" value="MDQ2103453.1"/>
    <property type="molecule type" value="Genomic_DNA"/>
</dbReference>
<dbReference type="GO" id="GO:0008168">
    <property type="term" value="F:methyltransferase activity"/>
    <property type="evidence" value="ECO:0007669"/>
    <property type="project" value="UniProtKB-KW"/>
</dbReference>
<accession>A0ABU0WGX5</accession>
<dbReference type="Pfam" id="PF02353">
    <property type="entry name" value="CMAS"/>
    <property type="match status" value="1"/>
</dbReference>
<dbReference type="RefSeq" id="WP_306706452.1">
    <property type="nucleotide sequence ID" value="NZ_JAUJFI010000049.1"/>
</dbReference>
<evidence type="ECO:0000313" key="8">
    <source>
        <dbReference type="Proteomes" id="UP001227317"/>
    </source>
</evidence>
<comment type="similarity">
    <text evidence="1">Belongs to the CFA/CMAS family.</text>
</comment>
<dbReference type="SUPFAM" id="SSF53335">
    <property type="entry name" value="S-adenosyl-L-methionine-dependent methyltransferases"/>
    <property type="match status" value="1"/>
</dbReference>
<keyword evidence="8" id="KW-1185">Reference proteome</keyword>
<dbReference type="EC" id="2.1.1.-" evidence="7"/>
<dbReference type="InterPro" id="IPR050723">
    <property type="entry name" value="CFA/CMAS"/>
</dbReference>
<gene>
    <name evidence="7" type="ORF">QSG27_12205</name>
</gene>
<sequence>MLLARLLGPAMTAGALDILGADGRRHRVGVGAPSLTLRLHDKALHRDLVVNPRLRFGEAYMDGRLSIEGGSIYDFLALLCAGPENVQGVLGNVREALAPALRLLQQSNPLRRSRRNAAHHYDLSRAFFELFLDRDLQYSCGYFPTPDTGLDEAQEAKKRHIAAKLLLQPGMRVLDVGCGWGGMALYLARATGAHVTGITLSTEQLAVARDRAERAGLGDRVRFELRDYRQMDGQMDGRFDRIVSVGMFEHVGVPHYRTFFARLRGLLAEDGVALLHSIGRSDGPGATNPWLRKYIFPGGYSPALSEVIPAVEKAGLWNTDVEILRLHYAETLRHWRERFLARRDEARAMCDERFCRMWEFYLAGAEISFRYQGHMVFQMQLARSLGAVPLVRDYMVHAEAALTDAAPASAHRPGASLSR</sequence>
<name>A0ABU0WGX5_9PROT</name>
<dbReference type="PANTHER" id="PTHR43667:SF1">
    <property type="entry name" value="CYCLOPROPANE-FATTY-ACYL-PHOSPHOLIPID SYNTHASE"/>
    <property type="match status" value="1"/>
</dbReference>
<dbReference type="InterPro" id="IPR003333">
    <property type="entry name" value="CMAS"/>
</dbReference>
<organism evidence="7 8">
    <name type="scientific">Azospirillum isscasi</name>
    <dbReference type="NCBI Taxonomy" id="3053926"/>
    <lineage>
        <taxon>Bacteria</taxon>
        <taxon>Pseudomonadati</taxon>
        <taxon>Pseudomonadota</taxon>
        <taxon>Alphaproteobacteria</taxon>
        <taxon>Rhodospirillales</taxon>
        <taxon>Azospirillaceae</taxon>
        <taxon>Azospirillum</taxon>
    </lineage>
</organism>
<evidence type="ECO:0000313" key="7">
    <source>
        <dbReference type="EMBL" id="MDQ2103453.1"/>
    </source>
</evidence>
<keyword evidence="4" id="KW-0949">S-adenosyl-L-methionine</keyword>
<reference evidence="7 8" key="1">
    <citation type="submission" date="2023-06" db="EMBL/GenBank/DDBJ databases">
        <title>Azospirillum isscasensis sp.nov, a bacterium isolated from rhizosphere soil of rice.</title>
        <authorList>
            <person name="Wang H."/>
        </authorList>
    </citation>
    <scope>NUCLEOTIDE SEQUENCE [LARGE SCALE GENOMIC DNA]</scope>
    <source>
        <strain evidence="7 8">C340-1</strain>
    </source>
</reference>
<dbReference type="GO" id="GO:0032259">
    <property type="term" value="P:methylation"/>
    <property type="evidence" value="ECO:0007669"/>
    <property type="project" value="UniProtKB-KW"/>
</dbReference>
<feature type="domain" description="DUF7884" evidence="6">
    <location>
        <begin position="21"/>
        <end position="76"/>
    </location>
</feature>
<evidence type="ECO:0000256" key="4">
    <source>
        <dbReference type="ARBA" id="ARBA00022691"/>
    </source>
</evidence>
<evidence type="ECO:0000256" key="1">
    <source>
        <dbReference type="ARBA" id="ARBA00010815"/>
    </source>
</evidence>
<keyword evidence="2 7" id="KW-0489">Methyltransferase</keyword>
<dbReference type="Proteomes" id="UP001227317">
    <property type="component" value="Unassembled WGS sequence"/>
</dbReference>
<dbReference type="InterPro" id="IPR057206">
    <property type="entry name" value="DUF7884"/>
</dbReference>
<comment type="caution">
    <text evidence="7">The sequence shown here is derived from an EMBL/GenBank/DDBJ whole genome shotgun (WGS) entry which is preliminary data.</text>
</comment>
<dbReference type="Pfam" id="PF25371">
    <property type="entry name" value="DUF7884"/>
    <property type="match status" value="1"/>
</dbReference>
<keyword evidence="3 7" id="KW-0808">Transferase</keyword>
<dbReference type="Gene3D" id="3.40.50.150">
    <property type="entry name" value="Vaccinia Virus protein VP39"/>
    <property type="match status" value="1"/>
</dbReference>
<dbReference type="InterPro" id="IPR029063">
    <property type="entry name" value="SAM-dependent_MTases_sf"/>
</dbReference>
<evidence type="ECO:0000259" key="6">
    <source>
        <dbReference type="Pfam" id="PF25371"/>
    </source>
</evidence>
<proteinExistence type="inferred from homology"/>
<evidence type="ECO:0000256" key="5">
    <source>
        <dbReference type="ARBA" id="ARBA00023098"/>
    </source>
</evidence>